<comment type="catalytic activity">
    <reaction evidence="2">
        <text>a 3'-end 2',3'-cyclophospho-ribonucleotide-RNA + H2O = a 3'-end 2'-phospho-ribonucleotide-RNA + H(+)</text>
        <dbReference type="Rhea" id="RHEA:11828"/>
        <dbReference type="Rhea" id="RHEA-COMP:10464"/>
        <dbReference type="Rhea" id="RHEA-COMP:17353"/>
        <dbReference type="ChEBI" id="CHEBI:15377"/>
        <dbReference type="ChEBI" id="CHEBI:15378"/>
        <dbReference type="ChEBI" id="CHEBI:83064"/>
        <dbReference type="ChEBI" id="CHEBI:173113"/>
        <dbReference type="EC" id="3.1.4.58"/>
    </reaction>
</comment>
<dbReference type="NCBIfam" id="TIGR02258">
    <property type="entry name" value="2_5_ligase"/>
    <property type="match status" value="1"/>
</dbReference>
<dbReference type="PANTHER" id="PTHR35561">
    <property type="entry name" value="RNA 2',3'-CYCLIC PHOSPHODIESTERASE"/>
    <property type="match status" value="1"/>
</dbReference>
<gene>
    <name evidence="3" type="primary">thpR</name>
    <name evidence="3" type="ORF">IMF26_00800</name>
</gene>
<comment type="function">
    <text evidence="2">Hydrolyzes RNA 2',3'-cyclic phosphodiester to an RNA 2'-phosphomonoester.</text>
</comment>
<dbReference type="InterPro" id="IPR009097">
    <property type="entry name" value="Cyclic_Pdiesterase"/>
</dbReference>
<feature type="short sequence motif" description="HXTX 2" evidence="2">
    <location>
        <begin position="132"/>
        <end position="135"/>
    </location>
</feature>
<dbReference type="GO" id="GO:0004113">
    <property type="term" value="F:2',3'-cyclic-nucleotide 3'-phosphodiesterase activity"/>
    <property type="evidence" value="ECO:0007669"/>
    <property type="project" value="InterPro"/>
</dbReference>
<comment type="similarity">
    <text evidence="2">Belongs to the 2H phosphoesterase superfamily. ThpR family.</text>
</comment>
<dbReference type="KEGG" id="fcz:IMF26_00800"/>
<dbReference type="InterPro" id="IPR004175">
    <property type="entry name" value="RNA_CPDase"/>
</dbReference>
<name>A0AAT9LC68_9FIRM</name>
<dbReference type="Gene3D" id="3.90.1140.10">
    <property type="entry name" value="Cyclic phosphodiesterase"/>
    <property type="match status" value="1"/>
</dbReference>
<evidence type="ECO:0000313" key="3">
    <source>
        <dbReference type="EMBL" id="QUL98665.1"/>
    </source>
</evidence>
<evidence type="ECO:0000256" key="2">
    <source>
        <dbReference type="HAMAP-Rule" id="MF_01940"/>
    </source>
</evidence>
<proteinExistence type="inferred from homology"/>
<evidence type="ECO:0000256" key="1">
    <source>
        <dbReference type="ARBA" id="ARBA00022801"/>
    </source>
</evidence>
<protein>
    <recommendedName>
        <fullName evidence="2">RNA 2',3'-cyclic phosphodiesterase</fullName>
        <shortName evidence="2">RNA 2',3'-CPDase</shortName>
        <ecNumber evidence="2">3.1.4.58</ecNumber>
    </recommendedName>
</protein>
<sequence>MEKDRFRGFVAVGVSGEVRDLLGSVASRLAPRFPQYRFVSCENLHITLLFLGDGIERNMTEVILSSLYDAVRGVSAFDLGLGAPGSFPETGTPRVLYIGIGAGRDRLEDLARKVRRSLSVLGFHEDKPFQAHITLARRKRENRFRRHTGNLSDESSLWRETAVRALGKDDPPCCPATKAIWRVAEILLMESILAPQGASYEVLGRIPLGDAGVWETSGRTDV</sequence>
<dbReference type="HAMAP" id="MF_01940">
    <property type="entry name" value="RNA_CPDase"/>
    <property type="match status" value="1"/>
</dbReference>
<dbReference type="EC" id="3.1.4.58" evidence="2"/>
<dbReference type="EMBL" id="CP062796">
    <property type="protein sequence ID" value="QUL98665.1"/>
    <property type="molecule type" value="Genomic_DNA"/>
</dbReference>
<feature type="active site" description="Proton acceptor" evidence="2">
    <location>
        <position position="132"/>
    </location>
</feature>
<dbReference type="GO" id="GO:0008664">
    <property type="term" value="F:RNA 2',3'-cyclic 3'-phosphodiesterase activity"/>
    <property type="evidence" value="ECO:0007669"/>
    <property type="project" value="UniProtKB-EC"/>
</dbReference>
<reference evidence="3" key="2">
    <citation type="journal article" date="2023" name="Biology">
        <title>Prokaryotic Life Associated with Coal-Fire Gas Vents Revealed by Metagenomics.</title>
        <authorList>
            <person name="Kadnikov V.V."/>
            <person name="Mardanov A.V."/>
            <person name="Beletsky A.V."/>
            <person name="Karnachuk O.V."/>
            <person name="Ravin N.V."/>
        </authorList>
    </citation>
    <scope>NUCLEOTIDE SEQUENCE</scope>
    <source>
        <strain evidence="3">Bu02</strain>
    </source>
</reference>
<feature type="active site" description="Proton donor" evidence="2">
    <location>
        <position position="45"/>
    </location>
</feature>
<feature type="short sequence motif" description="HXTX 1" evidence="2">
    <location>
        <begin position="45"/>
        <end position="48"/>
    </location>
</feature>
<organism evidence="3">
    <name type="scientific">Candidatus Fermentithermobacillus carboniphilus</name>
    <dbReference type="NCBI Taxonomy" id="3085328"/>
    <lineage>
        <taxon>Bacteria</taxon>
        <taxon>Bacillati</taxon>
        <taxon>Bacillota</taxon>
        <taxon>Candidatus Fermentithermobacillia</taxon>
        <taxon>Candidatus Fermentithermobacillales</taxon>
        <taxon>Candidatus Fermentithermobacillaceae</taxon>
        <taxon>Candidatus Fermentithermobacillus</taxon>
    </lineage>
</organism>
<dbReference type="Pfam" id="PF13563">
    <property type="entry name" value="2_5_RNA_ligase2"/>
    <property type="match status" value="1"/>
</dbReference>
<dbReference type="PANTHER" id="PTHR35561:SF1">
    <property type="entry name" value="RNA 2',3'-CYCLIC PHOSPHODIESTERASE"/>
    <property type="match status" value="1"/>
</dbReference>
<keyword evidence="1 2" id="KW-0378">Hydrolase</keyword>
<dbReference type="AlphaFoldDB" id="A0AAT9LC68"/>
<reference evidence="3" key="1">
    <citation type="submission" date="2020-10" db="EMBL/GenBank/DDBJ databases">
        <authorList>
            <person name="Kadnikov V."/>
            <person name="Beletsky A.V."/>
            <person name="Mardanov A.V."/>
            <person name="Karnachuk O.V."/>
            <person name="Ravin N.V."/>
        </authorList>
    </citation>
    <scope>NUCLEOTIDE SEQUENCE</scope>
    <source>
        <strain evidence="3">Bu02</strain>
    </source>
</reference>
<dbReference type="SUPFAM" id="SSF55144">
    <property type="entry name" value="LigT-like"/>
    <property type="match status" value="1"/>
</dbReference>
<accession>A0AAT9LC68</accession>